<accession>A0A6H5GZU0</accession>
<organism evidence="1 2">
    <name type="scientific">Nesidiocoris tenuis</name>
    <dbReference type="NCBI Taxonomy" id="355587"/>
    <lineage>
        <taxon>Eukaryota</taxon>
        <taxon>Metazoa</taxon>
        <taxon>Ecdysozoa</taxon>
        <taxon>Arthropoda</taxon>
        <taxon>Hexapoda</taxon>
        <taxon>Insecta</taxon>
        <taxon>Pterygota</taxon>
        <taxon>Neoptera</taxon>
        <taxon>Paraneoptera</taxon>
        <taxon>Hemiptera</taxon>
        <taxon>Heteroptera</taxon>
        <taxon>Panheteroptera</taxon>
        <taxon>Cimicomorpha</taxon>
        <taxon>Miridae</taxon>
        <taxon>Dicyphina</taxon>
        <taxon>Nesidiocoris</taxon>
    </lineage>
</organism>
<dbReference type="AlphaFoldDB" id="A0A6H5GZU0"/>
<dbReference type="Proteomes" id="UP000479000">
    <property type="component" value="Unassembled WGS sequence"/>
</dbReference>
<feature type="non-terminal residue" evidence="1">
    <location>
        <position position="57"/>
    </location>
</feature>
<sequence length="57" mass="6657">MFLANKNRTENVSIMRAGENFAQVSRRHESHFNYSEAEVACWLYGIAQLLLALRVHY</sequence>
<evidence type="ECO:0000313" key="1">
    <source>
        <dbReference type="EMBL" id="CAB0009880.1"/>
    </source>
</evidence>
<protein>
    <submittedName>
        <fullName evidence="1">Uncharacterized protein</fullName>
    </submittedName>
</protein>
<evidence type="ECO:0000313" key="2">
    <source>
        <dbReference type="Proteomes" id="UP000479000"/>
    </source>
</evidence>
<reference evidence="1 2" key="1">
    <citation type="submission" date="2020-02" db="EMBL/GenBank/DDBJ databases">
        <authorList>
            <person name="Ferguson B K."/>
        </authorList>
    </citation>
    <scope>NUCLEOTIDE SEQUENCE [LARGE SCALE GENOMIC DNA]</scope>
</reference>
<name>A0A6H5GZU0_9HEMI</name>
<dbReference type="EMBL" id="CADCXU010022423">
    <property type="protein sequence ID" value="CAB0009880.1"/>
    <property type="molecule type" value="Genomic_DNA"/>
</dbReference>
<proteinExistence type="predicted"/>
<keyword evidence="2" id="KW-1185">Reference proteome</keyword>
<gene>
    <name evidence="1" type="ORF">NTEN_LOCUS14953</name>
</gene>